<reference evidence="9 10" key="1">
    <citation type="submission" date="2017-08" db="EMBL/GenBank/DDBJ databases">
        <title>Infants hospitalized years apart are colonized by the same room-sourced microbial strains.</title>
        <authorList>
            <person name="Brooks B."/>
            <person name="Olm M.R."/>
            <person name="Firek B.A."/>
            <person name="Baker R."/>
            <person name="Thomas B.C."/>
            <person name="Morowitz M.J."/>
            <person name="Banfield J.F."/>
        </authorList>
    </citation>
    <scope>NUCLEOTIDE SEQUENCE [LARGE SCALE GENOMIC DNA]</scope>
    <source>
        <strain evidence="9">S2_005_003_R2_42</strain>
    </source>
</reference>
<keyword evidence="4 7" id="KW-0732">Signal</keyword>
<dbReference type="Gene3D" id="3.40.630.10">
    <property type="entry name" value="Zn peptidases"/>
    <property type="match status" value="1"/>
</dbReference>
<evidence type="ECO:0000256" key="6">
    <source>
        <dbReference type="ARBA" id="ARBA00022833"/>
    </source>
</evidence>
<organism evidence="9 10">
    <name type="scientific">Rhodanobacter denitrificans</name>
    <dbReference type="NCBI Taxonomy" id="666685"/>
    <lineage>
        <taxon>Bacteria</taxon>
        <taxon>Pseudomonadati</taxon>
        <taxon>Pseudomonadota</taxon>
        <taxon>Gammaproteobacteria</taxon>
        <taxon>Lysobacterales</taxon>
        <taxon>Rhodanobacteraceae</taxon>
        <taxon>Rhodanobacter</taxon>
    </lineage>
</organism>
<feature type="domain" description="Peptidase M28" evidence="8">
    <location>
        <begin position="203"/>
        <end position="403"/>
    </location>
</feature>
<evidence type="ECO:0000256" key="1">
    <source>
        <dbReference type="ARBA" id="ARBA00022438"/>
    </source>
</evidence>
<dbReference type="GO" id="GO:0008235">
    <property type="term" value="F:metalloexopeptidase activity"/>
    <property type="evidence" value="ECO:0007669"/>
    <property type="project" value="InterPro"/>
</dbReference>
<keyword evidence="3" id="KW-0479">Metal-binding</keyword>
<keyword evidence="5" id="KW-0378">Hydrolase</keyword>
<dbReference type="GO" id="GO:0004177">
    <property type="term" value="F:aminopeptidase activity"/>
    <property type="evidence" value="ECO:0007669"/>
    <property type="project" value="UniProtKB-KW"/>
</dbReference>
<evidence type="ECO:0000256" key="3">
    <source>
        <dbReference type="ARBA" id="ARBA00022723"/>
    </source>
</evidence>
<dbReference type="PANTHER" id="PTHR12147">
    <property type="entry name" value="METALLOPEPTIDASE M28 FAMILY MEMBER"/>
    <property type="match status" value="1"/>
</dbReference>
<proteinExistence type="predicted"/>
<dbReference type="GO" id="GO:0046872">
    <property type="term" value="F:metal ion binding"/>
    <property type="evidence" value="ECO:0007669"/>
    <property type="project" value="UniProtKB-KW"/>
</dbReference>
<accession>A0A2W5KSF1</accession>
<name>A0A2W5KSF1_9GAMM</name>
<feature type="signal peptide" evidence="7">
    <location>
        <begin position="1"/>
        <end position="25"/>
    </location>
</feature>
<keyword evidence="6" id="KW-0862">Zinc</keyword>
<dbReference type="PANTHER" id="PTHR12147:SF56">
    <property type="entry name" value="AMINOPEPTIDASE YDR415C-RELATED"/>
    <property type="match status" value="1"/>
</dbReference>
<comment type="caution">
    <text evidence="9">The sequence shown here is derived from an EMBL/GenBank/DDBJ whole genome shotgun (WGS) entry which is preliminary data.</text>
</comment>
<gene>
    <name evidence="9" type="ORF">DI564_03535</name>
</gene>
<dbReference type="SUPFAM" id="SSF53187">
    <property type="entry name" value="Zn-dependent exopeptidases"/>
    <property type="match status" value="1"/>
</dbReference>
<feature type="chain" id="PRO_5016084371" evidence="7">
    <location>
        <begin position="26"/>
        <end position="439"/>
    </location>
</feature>
<evidence type="ECO:0000256" key="5">
    <source>
        <dbReference type="ARBA" id="ARBA00022801"/>
    </source>
</evidence>
<dbReference type="AlphaFoldDB" id="A0A2W5KSF1"/>
<evidence type="ECO:0000256" key="2">
    <source>
        <dbReference type="ARBA" id="ARBA00022670"/>
    </source>
</evidence>
<evidence type="ECO:0000259" key="8">
    <source>
        <dbReference type="Pfam" id="PF04389"/>
    </source>
</evidence>
<evidence type="ECO:0000313" key="10">
    <source>
        <dbReference type="Proteomes" id="UP000249046"/>
    </source>
</evidence>
<evidence type="ECO:0000256" key="7">
    <source>
        <dbReference type="SAM" id="SignalP"/>
    </source>
</evidence>
<protein>
    <submittedName>
        <fullName evidence="9">Leucyl aminopeptidase</fullName>
    </submittedName>
</protein>
<dbReference type="Pfam" id="PF04389">
    <property type="entry name" value="Peptidase_M28"/>
    <property type="match status" value="1"/>
</dbReference>
<dbReference type="InterPro" id="IPR045175">
    <property type="entry name" value="M28_fam"/>
</dbReference>
<sequence>MRTHDRCLSRFLALALCAAASGSQAHGGGEARDAGDAVYVLTSLATYAGIQPIAPLGQVRYDSLGTPLMLLPIDEARRARITEYVHEVERRCGGYFAFDSLEDADAFLAGDRTASAMTAPAGGRYTIDNAATVDPWLPQVDDLAIYRTIEHLSSYRNRYYASSYGRESAEWIRDTWAALGAGRADVSAELFTGCTTCSTQPSVILTVTGNELPDEVVVVGAHLDSINGSAQGNLEQIAPGADDDASGIATITEIVRVALGSGWRPQRTVKFMGYAAEEVGLRGSNAIARRFATDGVEVVGVLQLDMTNYRSGDVADFKIISDFSNADLRSFVGELFDTYLLPLGLSRTSQACNYGCSDHASWTSAGFPAVMVAEPGSPQAPFFPRLHTTGDTLANMDDSAANSAKFARFGLAFVGELAKTSAGTGDRIFGDGFEPAPVR</sequence>
<keyword evidence="2" id="KW-0645">Protease</keyword>
<keyword evidence="1 9" id="KW-0031">Aminopeptidase</keyword>
<dbReference type="GO" id="GO:0006508">
    <property type="term" value="P:proteolysis"/>
    <property type="evidence" value="ECO:0007669"/>
    <property type="project" value="UniProtKB-KW"/>
</dbReference>
<dbReference type="InterPro" id="IPR007484">
    <property type="entry name" value="Peptidase_M28"/>
</dbReference>
<evidence type="ECO:0000256" key="4">
    <source>
        <dbReference type="ARBA" id="ARBA00022729"/>
    </source>
</evidence>
<evidence type="ECO:0000313" key="9">
    <source>
        <dbReference type="EMBL" id="PZQ18388.1"/>
    </source>
</evidence>
<dbReference type="EMBL" id="QFPO01000003">
    <property type="protein sequence ID" value="PZQ18388.1"/>
    <property type="molecule type" value="Genomic_DNA"/>
</dbReference>
<dbReference type="Proteomes" id="UP000249046">
    <property type="component" value="Unassembled WGS sequence"/>
</dbReference>